<dbReference type="STRING" id="316055.RPE_3514"/>
<evidence type="ECO:0000313" key="5">
    <source>
        <dbReference type="EMBL" id="ABJ07444.1"/>
    </source>
</evidence>
<dbReference type="PRINTS" id="PR00038">
    <property type="entry name" value="HTHLUXR"/>
</dbReference>
<keyword evidence="1" id="KW-0238">DNA-binding</keyword>
<dbReference type="PROSITE" id="PS00622">
    <property type="entry name" value="HTH_LUXR_1"/>
    <property type="match status" value="1"/>
</dbReference>
<dbReference type="GO" id="GO:0000160">
    <property type="term" value="P:phosphorelay signal transduction system"/>
    <property type="evidence" value="ECO:0007669"/>
    <property type="project" value="InterPro"/>
</dbReference>
<dbReference type="GO" id="GO:0006355">
    <property type="term" value="P:regulation of DNA-templated transcription"/>
    <property type="evidence" value="ECO:0007669"/>
    <property type="project" value="InterPro"/>
</dbReference>
<evidence type="ECO:0000259" key="4">
    <source>
        <dbReference type="PROSITE" id="PS50110"/>
    </source>
</evidence>
<dbReference type="InterPro" id="IPR051015">
    <property type="entry name" value="EvgA-like"/>
</dbReference>
<dbReference type="PROSITE" id="PS50043">
    <property type="entry name" value="HTH_LUXR_2"/>
    <property type="match status" value="1"/>
</dbReference>
<feature type="domain" description="Response regulatory" evidence="4">
    <location>
        <begin position="7"/>
        <end position="122"/>
    </location>
</feature>
<dbReference type="Pfam" id="PF00196">
    <property type="entry name" value="GerE"/>
    <property type="match status" value="1"/>
</dbReference>
<dbReference type="InterPro" id="IPR011006">
    <property type="entry name" value="CheY-like_superfamily"/>
</dbReference>
<dbReference type="InterPro" id="IPR036388">
    <property type="entry name" value="WH-like_DNA-bd_sf"/>
</dbReference>
<dbReference type="SUPFAM" id="SSF52172">
    <property type="entry name" value="CheY-like"/>
    <property type="match status" value="1"/>
</dbReference>
<dbReference type="SUPFAM" id="SSF46894">
    <property type="entry name" value="C-terminal effector domain of the bipartite response regulators"/>
    <property type="match status" value="1"/>
</dbReference>
<gene>
    <name evidence="5" type="ordered locus">RPE_3514</name>
</gene>
<comment type="caution">
    <text evidence="2">Lacks conserved residue(s) required for the propagation of feature annotation.</text>
</comment>
<dbReference type="InterPro" id="IPR000792">
    <property type="entry name" value="Tscrpt_reg_LuxR_C"/>
</dbReference>
<dbReference type="PANTHER" id="PTHR45566:SF1">
    <property type="entry name" value="HTH-TYPE TRANSCRIPTIONAL REGULATOR YHJB-RELATED"/>
    <property type="match status" value="1"/>
</dbReference>
<reference evidence="5" key="1">
    <citation type="submission" date="2006-09" db="EMBL/GenBank/DDBJ databases">
        <title>Complete sequence of Rhodopseudomonas palustris BisA53.</title>
        <authorList>
            <consortium name="US DOE Joint Genome Institute"/>
            <person name="Copeland A."/>
            <person name="Lucas S."/>
            <person name="Lapidus A."/>
            <person name="Barry K."/>
            <person name="Detter J.C."/>
            <person name="Glavina del Rio T."/>
            <person name="Hammon N."/>
            <person name="Israni S."/>
            <person name="Dalin E."/>
            <person name="Tice H."/>
            <person name="Pitluck S."/>
            <person name="Chain P."/>
            <person name="Malfatti S."/>
            <person name="Shin M."/>
            <person name="Vergez L."/>
            <person name="Schmutz J."/>
            <person name="Larimer F."/>
            <person name="Land M."/>
            <person name="Hauser L."/>
            <person name="Pelletier D.A."/>
            <person name="Kyrpides N."/>
            <person name="Kim E."/>
            <person name="Harwood C.S."/>
            <person name="Oda Y."/>
            <person name="Richardson P."/>
        </authorList>
    </citation>
    <scope>NUCLEOTIDE SEQUENCE [LARGE SCALE GENOMIC DNA]</scope>
    <source>
        <strain evidence="5">BisA53</strain>
    </source>
</reference>
<accession>Q07KU0</accession>
<proteinExistence type="predicted"/>
<name>Q07KU0_RHOP5</name>
<dbReference type="Gene3D" id="1.10.10.10">
    <property type="entry name" value="Winged helix-like DNA-binding domain superfamily/Winged helix DNA-binding domain"/>
    <property type="match status" value="1"/>
</dbReference>
<organism evidence="5">
    <name type="scientific">Rhodopseudomonas palustris (strain BisA53)</name>
    <dbReference type="NCBI Taxonomy" id="316055"/>
    <lineage>
        <taxon>Bacteria</taxon>
        <taxon>Pseudomonadati</taxon>
        <taxon>Pseudomonadota</taxon>
        <taxon>Alphaproteobacteria</taxon>
        <taxon>Hyphomicrobiales</taxon>
        <taxon>Nitrobacteraceae</taxon>
        <taxon>Rhodopseudomonas</taxon>
    </lineage>
</organism>
<dbReference type="eggNOG" id="COG2197">
    <property type="taxonomic scope" value="Bacteria"/>
</dbReference>
<evidence type="ECO:0000259" key="3">
    <source>
        <dbReference type="PROSITE" id="PS50043"/>
    </source>
</evidence>
<evidence type="ECO:0000256" key="1">
    <source>
        <dbReference type="ARBA" id="ARBA00023125"/>
    </source>
</evidence>
<dbReference type="Gene3D" id="3.40.50.2300">
    <property type="match status" value="1"/>
</dbReference>
<dbReference type="HOGENOM" id="CLU_000445_90_8_5"/>
<dbReference type="InterPro" id="IPR001789">
    <property type="entry name" value="Sig_transdc_resp-reg_receiver"/>
</dbReference>
<dbReference type="GO" id="GO:0003677">
    <property type="term" value="F:DNA binding"/>
    <property type="evidence" value="ECO:0007669"/>
    <property type="project" value="UniProtKB-KW"/>
</dbReference>
<dbReference type="EMBL" id="CP000463">
    <property type="protein sequence ID" value="ABJ07444.1"/>
    <property type="molecule type" value="Genomic_DNA"/>
</dbReference>
<protein>
    <submittedName>
        <fullName evidence="5">Two component transcriptional regulator, LuxR family</fullName>
    </submittedName>
</protein>
<sequence>MPNRSISTVIVGRHKLLRSGISSLIEEYSFNVVATFGSVEDAGQNRFADSDPELVLICIQNTDRALKELADIREQWPTCKIVILFDHLPPQQFQQLGQASIDGCIPLRVSRELLIRTLKLIVLDRARILIHDELTRNCAFQDEHRDERQAEQLQLKELSIEDSSLISNGADPRDNLALRLTPVRSSDRASVRSPEFPLLSGREEAILDGLVRGLSNKQIARECSITEATVKVHMKSILRKIRVSNRTQAAIWALDRNSRFDVMPTLKS</sequence>
<dbReference type="PANTHER" id="PTHR45566">
    <property type="entry name" value="HTH-TYPE TRANSCRIPTIONAL REGULATOR YHJB-RELATED"/>
    <property type="match status" value="1"/>
</dbReference>
<dbReference type="PROSITE" id="PS50110">
    <property type="entry name" value="RESPONSE_REGULATORY"/>
    <property type="match status" value="1"/>
</dbReference>
<dbReference type="KEGG" id="rpe:RPE_3514"/>
<dbReference type="OrthoDB" id="7826527at2"/>
<evidence type="ECO:0000256" key="2">
    <source>
        <dbReference type="PROSITE-ProRule" id="PRU00169"/>
    </source>
</evidence>
<dbReference type="InterPro" id="IPR016032">
    <property type="entry name" value="Sig_transdc_resp-reg_C-effctor"/>
</dbReference>
<dbReference type="CDD" id="cd06170">
    <property type="entry name" value="LuxR_C_like"/>
    <property type="match status" value="1"/>
</dbReference>
<feature type="domain" description="HTH luxR-type" evidence="3">
    <location>
        <begin position="192"/>
        <end position="257"/>
    </location>
</feature>
<dbReference type="SMART" id="SM00421">
    <property type="entry name" value="HTH_LUXR"/>
    <property type="match status" value="1"/>
</dbReference>
<dbReference type="AlphaFoldDB" id="Q07KU0"/>